<evidence type="ECO:0000313" key="1">
    <source>
        <dbReference type="EMBL" id="QLG51204.1"/>
    </source>
</evidence>
<dbReference type="OrthoDB" id="204801at2157"/>
<proteinExistence type="predicted"/>
<dbReference type="InterPro" id="IPR008407">
    <property type="entry name" value="Brnchd-chn_aa_trnsp_AzlD"/>
</dbReference>
<organism evidence="1 2">
    <name type="scientific">Natrinema halophilum</name>
    <dbReference type="NCBI Taxonomy" id="1699371"/>
    <lineage>
        <taxon>Archaea</taxon>
        <taxon>Methanobacteriati</taxon>
        <taxon>Methanobacteriota</taxon>
        <taxon>Stenosarchaea group</taxon>
        <taxon>Halobacteria</taxon>
        <taxon>Halobacteriales</taxon>
        <taxon>Natrialbaceae</taxon>
        <taxon>Natrinema</taxon>
    </lineage>
</organism>
<dbReference type="Pfam" id="PF05437">
    <property type="entry name" value="AzlD"/>
    <property type="match status" value="1"/>
</dbReference>
<protein>
    <submittedName>
        <fullName evidence="1">AzlD domain-containing protein</fullName>
    </submittedName>
</protein>
<dbReference type="Proteomes" id="UP000509241">
    <property type="component" value="Chromosome"/>
</dbReference>
<evidence type="ECO:0000313" key="2">
    <source>
        <dbReference type="Proteomes" id="UP000509241"/>
    </source>
</evidence>
<dbReference type="AlphaFoldDB" id="A0A7D5KU33"/>
<dbReference type="KEGG" id="haly:HYG82_12160"/>
<reference evidence="1 2" key="1">
    <citation type="submission" date="2020-07" db="EMBL/GenBank/DDBJ databases">
        <authorList>
            <person name="Cui H."/>
        </authorList>
    </citation>
    <scope>NUCLEOTIDE SEQUENCE [LARGE SCALE GENOMIC DNA]</scope>
    <source>
        <strain evidence="1 2">YPL8</strain>
    </source>
</reference>
<accession>A0A7D5KU33</accession>
<gene>
    <name evidence="1" type="ORF">HYG82_12160</name>
</gene>
<dbReference type="EMBL" id="CP058601">
    <property type="protein sequence ID" value="QLG51204.1"/>
    <property type="molecule type" value="Genomic_DNA"/>
</dbReference>
<name>A0A7D5KU33_9EURY</name>
<keyword evidence="2" id="KW-1185">Reference proteome</keyword>
<sequence>MSGISYVTKAGGFWLLNRVDPSDTTRDALDALPGGVLIAFLSVRLLNGGPPEWGAALVVVAIVRQTDSVLLAMASGVGVVVILRGGIGTLA</sequence>